<dbReference type="SUPFAM" id="SSF102829">
    <property type="entry name" value="Cell division protein ZapA-like"/>
    <property type="match status" value="1"/>
</dbReference>
<accession>A0A1R3WDL5</accession>
<dbReference type="OrthoDB" id="9797575at2"/>
<dbReference type="InterPro" id="IPR042233">
    <property type="entry name" value="Cell_div_ZapA_N"/>
</dbReference>
<protein>
    <submittedName>
        <fullName evidence="2">Cell division protein ZapA</fullName>
    </submittedName>
</protein>
<name>A0A1R3WDL5_9RHOB</name>
<keyword evidence="3" id="KW-1185">Reference proteome</keyword>
<proteinExistence type="predicted"/>
<evidence type="ECO:0000313" key="2">
    <source>
        <dbReference type="EMBL" id="SIT75977.1"/>
    </source>
</evidence>
<feature type="coiled-coil region" evidence="1">
    <location>
        <begin position="63"/>
        <end position="124"/>
    </location>
</feature>
<reference evidence="2 3" key="1">
    <citation type="submission" date="2017-01" db="EMBL/GenBank/DDBJ databases">
        <authorList>
            <person name="Mah S.A."/>
            <person name="Swanson W.J."/>
            <person name="Moy G.W."/>
            <person name="Vacquier V.D."/>
        </authorList>
    </citation>
    <scope>NUCLEOTIDE SEQUENCE [LARGE SCALE GENOMIC DNA]</scope>
    <source>
        <strain evidence="2 3">DSM 21219</strain>
    </source>
</reference>
<dbReference type="GO" id="GO:0051301">
    <property type="term" value="P:cell division"/>
    <property type="evidence" value="ECO:0007669"/>
    <property type="project" value="UniProtKB-KW"/>
</dbReference>
<gene>
    <name evidence="2" type="ORF">SAMN05421849_0418</name>
</gene>
<dbReference type="RefSeq" id="WP_076646829.1">
    <property type="nucleotide sequence ID" value="NZ_FTPS01000001.1"/>
</dbReference>
<evidence type="ECO:0000256" key="1">
    <source>
        <dbReference type="SAM" id="Coils"/>
    </source>
</evidence>
<dbReference type="Proteomes" id="UP000192455">
    <property type="component" value="Unassembled WGS sequence"/>
</dbReference>
<dbReference type="InterPro" id="IPR007838">
    <property type="entry name" value="Cell_div_ZapA-like"/>
</dbReference>
<dbReference type="Gene3D" id="3.30.160.880">
    <property type="entry name" value="Cell division protein ZapA protomer, N-terminal domain"/>
    <property type="match status" value="1"/>
</dbReference>
<dbReference type="STRING" id="515897.SAMN05421849_0418"/>
<sequence length="137" mass="14582">MPELIIQIGGRDFEVSCQAGEEPYLEAAARLLDNEAQVVSQEIGRMPEARMLLMAGLLLADKTVALEERARAAETELARLQARPAPVPERVEVPVVPGAVVDTLAELAARIEALADAMEESAGDALDGIRGKQPDGP</sequence>
<dbReference type="AlphaFoldDB" id="A0A1R3WDL5"/>
<keyword evidence="1" id="KW-0175">Coiled coil</keyword>
<dbReference type="InterPro" id="IPR036192">
    <property type="entry name" value="Cell_div_ZapA-like_sf"/>
</dbReference>
<keyword evidence="2" id="KW-0131">Cell cycle</keyword>
<dbReference type="EMBL" id="FTPS01000001">
    <property type="protein sequence ID" value="SIT75977.1"/>
    <property type="molecule type" value="Genomic_DNA"/>
</dbReference>
<organism evidence="2 3">
    <name type="scientific">Pontibaca methylaminivorans</name>
    <dbReference type="NCBI Taxonomy" id="515897"/>
    <lineage>
        <taxon>Bacteria</taxon>
        <taxon>Pseudomonadati</taxon>
        <taxon>Pseudomonadota</taxon>
        <taxon>Alphaproteobacteria</taxon>
        <taxon>Rhodobacterales</taxon>
        <taxon>Roseobacteraceae</taxon>
        <taxon>Pontibaca</taxon>
    </lineage>
</organism>
<evidence type="ECO:0000313" key="3">
    <source>
        <dbReference type="Proteomes" id="UP000192455"/>
    </source>
</evidence>
<dbReference type="Pfam" id="PF05164">
    <property type="entry name" value="ZapA"/>
    <property type="match status" value="1"/>
</dbReference>
<keyword evidence="2" id="KW-0132">Cell division</keyword>